<keyword evidence="3" id="KW-0677">Repeat</keyword>
<dbReference type="InterPro" id="IPR005956">
    <property type="entry name" value="4OHPhenylPyrv_dOase"/>
</dbReference>
<dbReference type="GO" id="GO:0003868">
    <property type="term" value="F:4-hydroxyphenylpyruvate dioxygenase activity"/>
    <property type="evidence" value="ECO:0007669"/>
    <property type="project" value="InterPro"/>
</dbReference>
<name>A0A6M6JF53_9PSEU</name>
<evidence type="ECO:0000256" key="4">
    <source>
        <dbReference type="ARBA" id="ARBA00023004"/>
    </source>
</evidence>
<evidence type="ECO:0000313" key="7">
    <source>
        <dbReference type="EMBL" id="QJY45723.1"/>
    </source>
</evidence>
<keyword evidence="8" id="KW-1185">Reference proteome</keyword>
<dbReference type="Pfam" id="PF13669">
    <property type="entry name" value="Glyoxalase_4"/>
    <property type="match status" value="1"/>
</dbReference>
<dbReference type="Gene3D" id="1.20.59.10">
    <property type="entry name" value="Chorismate mutase"/>
    <property type="match status" value="1"/>
</dbReference>
<feature type="domain" description="Chorismate mutase" evidence="5">
    <location>
        <begin position="1"/>
        <end position="71"/>
    </location>
</feature>
<dbReference type="GO" id="GO:0006572">
    <property type="term" value="P:L-tyrosine catabolic process"/>
    <property type="evidence" value="ECO:0007669"/>
    <property type="project" value="TreeGrafter"/>
</dbReference>
<dbReference type="Proteomes" id="UP000505377">
    <property type="component" value="Chromosome"/>
</dbReference>
<evidence type="ECO:0000259" key="6">
    <source>
        <dbReference type="PROSITE" id="PS51819"/>
    </source>
</evidence>
<sequence>MRVLAERMRVCAEIAEVKAASGVSMMQPNRLAHVRDRMLAQGRAAGLSESFVHQIVSVITEESCRLEAAIIDGDEPLATDATRHSQIQAIDHIAIAVEDLETAVAELRDHYGFEVIERRSVEGEYSGMVSATMRAGGATFVVCQGTSERSNVSQYIAHRGQGVQHVALAVGDHTALLTDLRVAQADLLTGIIHAPGLDQTFTRRSTATGLQLEFISRTGGATGFEDDNVRELFESMERENVW</sequence>
<dbReference type="GO" id="GO:0046417">
    <property type="term" value="P:chorismate metabolic process"/>
    <property type="evidence" value="ECO:0007669"/>
    <property type="project" value="InterPro"/>
</dbReference>
<dbReference type="KEGG" id="pbro:HOP40_07865"/>
<evidence type="ECO:0000256" key="3">
    <source>
        <dbReference type="ARBA" id="ARBA00022737"/>
    </source>
</evidence>
<feature type="domain" description="VOC" evidence="6">
    <location>
        <begin position="89"/>
        <end position="217"/>
    </location>
</feature>
<organism evidence="7 8">
    <name type="scientific">Pseudonocardia broussonetiae</name>
    <dbReference type="NCBI Taxonomy" id="2736640"/>
    <lineage>
        <taxon>Bacteria</taxon>
        <taxon>Bacillati</taxon>
        <taxon>Actinomycetota</taxon>
        <taxon>Actinomycetes</taxon>
        <taxon>Pseudonocardiales</taxon>
        <taxon>Pseudonocardiaceae</taxon>
        <taxon>Pseudonocardia</taxon>
    </lineage>
</organism>
<dbReference type="PANTHER" id="PTHR11959">
    <property type="entry name" value="4-HYDROXYPHENYLPYRUVATE DIOXYGENASE"/>
    <property type="match status" value="1"/>
</dbReference>
<dbReference type="SUPFAM" id="SSF54593">
    <property type="entry name" value="Glyoxalase/Bleomycin resistance protein/Dihydroxybiphenyl dioxygenase"/>
    <property type="match status" value="1"/>
</dbReference>
<comment type="similarity">
    <text evidence="2">Belongs to the 4HPPD family.</text>
</comment>
<dbReference type="AlphaFoldDB" id="A0A6M6JF53"/>
<protein>
    <submittedName>
        <fullName evidence="7">Uncharacterized protein</fullName>
    </submittedName>
</protein>
<dbReference type="Gene3D" id="3.10.180.10">
    <property type="entry name" value="2,3-Dihydroxybiphenyl 1,2-Dioxygenase, domain 1"/>
    <property type="match status" value="1"/>
</dbReference>
<reference evidence="7 8" key="1">
    <citation type="submission" date="2020-05" db="EMBL/GenBank/DDBJ databases">
        <authorList>
            <person name="Mo P."/>
        </authorList>
    </citation>
    <scope>NUCLEOTIDE SEQUENCE [LARGE SCALE GENOMIC DNA]</scope>
    <source>
        <strain evidence="7 8">Gen01</strain>
    </source>
</reference>
<dbReference type="InterPro" id="IPR036263">
    <property type="entry name" value="Chorismate_II_sf"/>
</dbReference>
<evidence type="ECO:0000313" key="8">
    <source>
        <dbReference type="Proteomes" id="UP000505377"/>
    </source>
</evidence>
<dbReference type="PANTHER" id="PTHR11959:SF1">
    <property type="entry name" value="4-HYDROXYPHENYLPYRUVATE DIOXYGENASE"/>
    <property type="match status" value="1"/>
</dbReference>
<evidence type="ECO:0000256" key="1">
    <source>
        <dbReference type="ARBA" id="ARBA00001962"/>
    </source>
</evidence>
<dbReference type="Pfam" id="PF01817">
    <property type="entry name" value="CM_2"/>
    <property type="match status" value="1"/>
</dbReference>
<dbReference type="GO" id="GO:0004106">
    <property type="term" value="F:chorismate mutase activity"/>
    <property type="evidence" value="ECO:0007669"/>
    <property type="project" value="InterPro"/>
</dbReference>
<dbReference type="InterPro" id="IPR037523">
    <property type="entry name" value="VOC_core"/>
</dbReference>
<dbReference type="InterPro" id="IPR029068">
    <property type="entry name" value="Glyas_Bleomycin-R_OHBP_Dase"/>
</dbReference>
<evidence type="ECO:0000256" key="2">
    <source>
        <dbReference type="ARBA" id="ARBA00005877"/>
    </source>
</evidence>
<dbReference type="SMART" id="SM00830">
    <property type="entry name" value="CM_2"/>
    <property type="match status" value="1"/>
</dbReference>
<keyword evidence="4" id="KW-0408">Iron</keyword>
<evidence type="ECO:0000259" key="5">
    <source>
        <dbReference type="PROSITE" id="PS51168"/>
    </source>
</evidence>
<comment type="cofactor">
    <cofactor evidence="1">
        <name>Fe cation</name>
        <dbReference type="ChEBI" id="CHEBI:24875"/>
    </cofactor>
</comment>
<dbReference type="InterPro" id="IPR002701">
    <property type="entry name" value="CM_II_prokaryot"/>
</dbReference>
<dbReference type="PROSITE" id="PS51819">
    <property type="entry name" value="VOC"/>
    <property type="match status" value="1"/>
</dbReference>
<proteinExistence type="inferred from homology"/>
<dbReference type="EMBL" id="CP053564">
    <property type="protein sequence ID" value="QJY45723.1"/>
    <property type="molecule type" value="Genomic_DNA"/>
</dbReference>
<gene>
    <name evidence="7" type="ORF">HOP40_07865</name>
</gene>
<dbReference type="PROSITE" id="PS51168">
    <property type="entry name" value="CHORISMATE_MUT_2"/>
    <property type="match status" value="1"/>
</dbReference>
<accession>A0A6M6JF53</accession>
<dbReference type="SUPFAM" id="SSF48600">
    <property type="entry name" value="Chorismate mutase II"/>
    <property type="match status" value="1"/>
</dbReference>
<dbReference type="InterPro" id="IPR036979">
    <property type="entry name" value="CM_dom_sf"/>
</dbReference>